<organism evidence="6">
    <name type="scientific">freshwater metagenome</name>
    <dbReference type="NCBI Taxonomy" id="449393"/>
    <lineage>
        <taxon>unclassified sequences</taxon>
        <taxon>metagenomes</taxon>
        <taxon>ecological metagenomes</taxon>
    </lineage>
</organism>
<dbReference type="EMBL" id="CAEZSF010000012">
    <property type="protein sequence ID" value="CAB4530499.1"/>
    <property type="molecule type" value="Genomic_DNA"/>
</dbReference>
<dbReference type="EMBL" id="CAFBMG010000122">
    <property type="protein sequence ID" value="CAB4910058.1"/>
    <property type="molecule type" value="Genomic_DNA"/>
</dbReference>
<dbReference type="EMBL" id="CAEZYU010000061">
    <property type="protein sequence ID" value="CAB4746021.1"/>
    <property type="molecule type" value="Genomic_DNA"/>
</dbReference>
<sequence>MTSWRADQFDLLPQSVQELWSHYGTWPNKTYFPNVVGIEVEELRRDYARMRLPWREELNQPQGLMHAGAIATLIDTVVVPAIGTAYNDPRSFSTIEMSVRYLDTVRQEDLVAEGWVTKRGRKVVFCEVEVRTATAVKVATGHLLYIVSDPPAAE</sequence>
<dbReference type="SUPFAM" id="SSF54637">
    <property type="entry name" value="Thioesterase/thiol ester dehydrase-isomerase"/>
    <property type="match status" value="1"/>
</dbReference>
<comment type="similarity">
    <text evidence="1">Belongs to the thioesterase PaaI family.</text>
</comment>
<dbReference type="InterPro" id="IPR006683">
    <property type="entry name" value="Thioestr_dom"/>
</dbReference>
<evidence type="ECO:0000256" key="1">
    <source>
        <dbReference type="ARBA" id="ARBA00008324"/>
    </source>
</evidence>
<dbReference type="InterPro" id="IPR003736">
    <property type="entry name" value="PAAI_dom"/>
</dbReference>
<protein>
    <submittedName>
        <fullName evidence="6">Unannotated protein</fullName>
    </submittedName>
</protein>
<dbReference type="CDD" id="cd03443">
    <property type="entry name" value="PaaI_thioesterase"/>
    <property type="match status" value="1"/>
</dbReference>
<dbReference type="GO" id="GO:0047617">
    <property type="term" value="F:fatty acyl-CoA hydrolase activity"/>
    <property type="evidence" value="ECO:0007669"/>
    <property type="project" value="InterPro"/>
</dbReference>
<dbReference type="InterPro" id="IPR029069">
    <property type="entry name" value="HotDog_dom_sf"/>
</dbReference>
<feature type="domain" description="Thioesterase" evidence="3">
    <location>
        <begin position="62"/>
        <end position="135"/>
    </location>
</feature>
<name>A0A6J7GTD4_9ZZZZ</name>
<dbReference type="PANTHER" id="PTHR21660">
    <property type="entry name" value="THIOESTERASE SUPERFAMILY MEMBER-RELATED"/>
    <property type="match status" value="1"/>
</dbReference>
<evidence type="ECO:0000313" key="6">
    <source>
        <dbReference type="EMBL" id="CAB4910058.1"/>
    </source>
</evidence>
<evidence type="ECO:0000313" key="5">
    <source>
        <dbReference type="EMBL" id="CAB4746021.1"/>
    </source>
</evidence>
<keyword evidence="2" id="KW-0378">Hydrolase</keyword>
<evidence type="ECO:0000313" key="4">
    <source>
        <dbReference type="EMBL" id="CAB4530499.1"/>
    </source>
</evidence>
<dbReference type="InterPro" id="IPR039298">
    <property type="entry name" value="ACOT13"/>
</dbReference>
<dbReference type="AlphaFoldDB" id="A0A6J7GTD4"/>
<evidence type="ECO:0000259" key="3">
    <source>
        <dbReference type="Pfam" id="PF03061"/>
    </source>
</evidence>
<dbReference type="NCBIfam" id="TIGR00369">
    <property type="entry name" value="unchar_dom_1"/>
    <property type="match status" value="1"/>
</dbReference>
<gene>
    <name evidence="4" type="ORF">UFOPK1358_00248</name>
    <name evidence="5" type="ORF">UFOPK2766_01363</name>
    <name evidence="6" type="ORF">UFOPK3519_01353</name>
</gene>
<dbReference type="Gene3D" id="3.10.129.10">
    <property type="entry name" value="Hotdog Thioesterase"/>
    <property type="match status" value="1"/>
</dbReference>
<reference evidence="6" key="1">
    <citation type="submission" date="2020-05" db="EMBL/GenBank/DDBJ databases">
        <authorList>
            <person name="Chiriac C."/>
            <person name="Salcher M."/>
            <person name="Ghai R."/>
            <person name="Kavagutti S V."/>
        </authorList>
    </citation>
    <scope>NUCLEOTIDE SEQUENCE</scope>
</reference>
<proteinExistence type="inferred from homology"/>
<dbReference type="Pfam" id="PF03061">
    <property type="entry name" value="4HBT"/>
    <property type="match status" value="1"/>
</dbReference>
<dbReference type="PANTHER" id="PTHR21660:SF1">
    <property type="entry name" value="ACYL-COENZYME A THIOESTERASE 13"/>
    <property type="match status" value="1"/>
</dbReference>
<accession>A0A6J7GTD4</accession>
<evidence type="ECO:0000256" key="2">
    <source>
        <dbReference type="ARBA" id="ARBA00022801"/>
    </source>
</evidence>